<dbReference type="InterPro" id="IPR001509">
    <property type="entry name" value="Epimerase_deHydtase"/>
</dbReference>
<sequence length="308" mass="32475">MSATRFHSLTGRTVLITGGAGFIGSHLAAALVDGNDVRVVDDCSGGSAQTVPDGATLIEGDVRDRETVAEAMDGVDVAFHQAANPSVERSVEAPLESHSRNVAGTVTVLEAARNEGARVVTASSTAIYGAPEMIPIAEDARPTPSSPYGIEKLTADRYTRLYDDLYDLPTVALRYFNVYGPGQTGAYSGVISVFLEQAQAGEPITVHGDGEQTRDFVHVDDVVRANLAAATTDAVGKAFNVATGESVTINELAETIRDLTGSDAPIEHVDGRPGDVRHSRADVSRAERLLDFSAEIGLEEGLEPLANR</sequence>
<dbReference type="Proteomes" id="UP000183275">
    <property type="component" value="Unassembled WGS sequence"/>
</dbReference>
<evidence type="ECO:0000259" key="2">
    <source>
        <dbReference type="Pfam" id="PF01370"/>
    </source>
</evidence>
<dbReference type="PANTHER" id="PTHR43000">
    <property type="entry name" value="DTDP-D-GLUCOSE 4,6-DEHYDRATASE-RELATED"/>
    <property type="match status" value="1"/>
</dbReference>
<gene>
    <name evidence="3" type="ORF">SAMN05216285_0189</name>
</gene>
<evidence type="ECO:0000313" key="3">
    <source>
        <dbReference type="EMBL" id="SEV81110.1"/>
    </source>
</evidence>
<dbReference type="Pfam" id="PF01370">
    <property type="entry name" value="Epimerase"/>
    <property type="match status" value="1"/>
</dbReference>
<proteinExistence type="inferred from homology"/>
<evidence type="ECO:0000256" key="1">
    <source>
        <dbReference type="ARBA" id="ARBA00007637"/>
    </source>
</evidence>
<organism evidence="3 4">
    <name type="scientific">Natrinema salifodinae</name>
    <dbReference type="NCBI Taxonomy" id="1202768"/>
    <lineage>
        <taxon>Archaea</taxon>
        <taxon>Methanobacteriati</taxon>
        <taxon>Methanobacteriota</taxon>
        <taxon>Stenosarchaea group</taxon>
        <taxon>Halobacteria</taxon>
        <taxon>Halobacteriales</taxon>
        <taxon>Natrialbaceae</taxon>
        <taxon>Natrinema</taxon>
    </lineage>
</organism>
<dbReference type="OrthoDB" id="4907at2157"/>
<evidence type="ECO:0000313" key="4">
    <source>
        <dbReference type="Proteomes" id="UP000183275"/>
    </source>
</evidence>
<protein>
    <submittedName>
        <fullName evidence="3">UDP-glucose 4-epimerase</fullName>
    </submittedName>
</protein>
<dbReference type="SUPFAM" id="SSF51735">
    <property type="entry name" value="NAD(P)-binding Rossmann-fold domains"/>
    <property type="match status" value="1"/>
</dbReference>
<dbReference type="RefSeq" id="WP_049991013.1">
    <property type="nucleotide sequence ID" value="NZ_FOIS01000001.1"/>
</dbReference>
<dbReference type="PRINTS" id="PR01713">
    <property type="entry name" value="NUCEPIMERASE"/>
</dbReference>
<feature type="domain" description="NAD-dependent epimerase/dehydratase" evidence="2">
    <location>
        <begin position="14"/>
        <end position="242"/>
    </location>
</feature>
<dbReference type="eggNOG" id="arCOG01369">
    <property type="taxonomic scope" value="Archaea"/>
</dbReference>
<comment type="similarity">
    <text evidence="1">Belongs to the NAD(P)-dependent epimerase/dehydratase family.</text>
</comment>
<name>A0A1I0M040_9EURY</name>
<dbReference type="AlphaFoldDB" id="A0A1I0M040"/>
<dbReference type="STRING" id="1202768.SAMN05216285_0189"/>
<dbReference type="InterPro" id="IPR036291">
    <property type="entry name" value="NAD(P)-bd_dom_sf"/>
</dbReference>
<accession>A0A1I0M040</accession>
<dbReference type="Gene3D" id="3.40.50.720">
    <property type="entry name" value="NAD(P)-binding Rossmann-like Domain"/>
    <property type="match status" value="1"/>
</dbReference>
<dbReference type="EMBL" id="FOIS01000001">
    <property type="protein sequence ID" value="SEV81110.1"/>
    <property type="molecule type" value="Genomic_DNA"/>
</dbReference>
<keyword evidence="4" id="KW-1185">Reference proteome</keyword>
<reference evidence="4" key="1">
    <citation type="submission" date="2016-10" db="EMBL/GenBank/DDBJ databases">
        <authorList>
            <person name="Varghese N."/>
        </authorList>
    </citation>
    <scope>NUCLEOTIDE SEQUENCE [LARGE SCALE GENOMIC DNA]</scope>
    <source>
        <strain evidence="4">CGMCC 1.12284</strain>
    </source>
</reference>
<dbReference type="Gene3D" id="3.90.25.10">
    <property type="entry name" value="UDP-galactose 4-epimerase, domain 1"/>
    <property type="match status" value="1"/>
</dbReference>